<accession>A0A803R9V1</accession>
<dbReference type="Proteomes" id="UP000596661">
    <property type="component" value="Unassembled WGS sequence"/>
</dbReference>
<dbReference type="EnsemblPlants" id="novel_model_6836_5bd9a17a">
    <property type="protein sequence ID" value="cds.novel_model_6836_5bd9a17a"/>
    <property type="gene ID" value="novel_gene_3606_5bd9a17a"/>
</dbReference>
<name>A0A803R9V1_CANSA</name>
<evidence type="ECO:0000313" key="2">
    <source>
        <dbReference type="Proteomes" id="UP000596661"/>
    </source>
</evidence>
<dbReference type="Gramene" id="novel_model_6836_5bd9a17a">
    <property type="protein sequence ID" value="cds.novel_model_6836_5bd9a17a"/>
    <property type="gene ID" value="novel_gene_3606_5bd9a17a"/>
</dbReference>
<evidence type="ECO:0000313" key="1">
    <source>
        <dbReference type="EnsemblPlants" id="cds.novel_model_6836_5bd9a17a"/>
    </source>
</evidence>
<sequence length="31" mass="3603">MKGKDTAVRLNKLTNCNNRIITESNRHLTNF</sequence>
<dbReference type="AlphaFoldDB" id="A0A803R9V1"/>
<protein>
    <submittedName>
        <fullName evidence="1">Uncharacterized protein</fullName>
    </submittedName>
</protein>
<reference evidence="1" key="1">
    <citation type="submission" date="2021-03" db="UniProtKB">
        <authorList>
            <consortium name="EnsemblPlants"/>
        </authorList>
    </citation>
    <scope>IDENTIFICATION</scope>
</reference>
<organism evidence="1 2">
    <name type="scientific">Cannabis sativa</name>
    <name type="common">Hemp</name>
    <name type="synonym">Marijuana</name>
    <dbReference type="NCBI Taxonomy" id="3483"/>
    <lineage>
        <taxon>Eukaryota</taxon>
        <taxon>Viridiplantae</taxon>
        <taxon>Streptophyta</taxon>
        <taxon>Embryophyta</taxon>
        <taxon>Tracheophyta</taxon>
        <taxon>Spermatophyta</taxon>
        <taxon>Magnoliopsida</taxon>
        <taxon>eudicotyledons</taxon>
        <taxon>Gunneridae</taxon>
        <taxon>Pentapetalae</taxon>
        <taxon>rosids</taxon>
        <taxon>fabids</taxon>
        <taxon>Rosales</taxon>
        <taxon>Cannabaceae</taxon>
        <taxon>Cannabis</taxon>
    </lineage>
</organism>
<proteinExistence type="predicted"/>
<keyword evidence="2" id="KW-1185">Reference proteome</keyword>